<dbReference type="GO" id="GO:0006811">
    <property type="term" value="P:monoatomic ion transport"/>
    <property type="evidence" value="ECO:0007669"/>
    <property type="project" value="UniProtKB-KW"/>
</dbReference>
<dbReference type="KEGG" id="soa:G3M56_010530"/>
<feature type="domain" description="Soluble ligand binding" evidence="16">
    <location>
        <begin position="108"/>
        <end position="156"/>
    </location>
</feature>
<evidence type="ECO:0000256" key="2">
    <source>
        <dbReference type="ARBA" id="ARBA00009450"/>
    </source>
</evidence>
<keyword evidence="3" id="KW-0813">Transport</keyword>
<dbReference type="Pfam" id="PF22461">
    <property type="entry name" value="SLBB_2"/>
    <property type="match status" value="1"/>
</dbReference>
<reference evidence="18 19" key="1">
    <citation type="submission" date="2020-12" db="EMBL/GenBank/DDBJ databases">
        <title>Sulforoseuscoccus oceanibium gen. nov., sp. nov., a representative of the phylum Verrucomicrobia with special cytoplasmic membrane, and proposal of Sulforoseuscoccusaceae fam. nov.</title>
        <authorList>
            <person name="Xi F."/>
        </authorList>
    </citation>
    <scope>NUCLEOTIDE SEQUENCE [LARGE SCALE GENOMIC DNA]</scope>
    <source>
        <strain evidence="18 19">T37</strain>
    </source>
</reference>
<dbReference type="Gene3D" id="3.30.1950.10">
    <property type="entry name" value="wza like domain"/>
    <property type="match status" value="1"/>
</dbReference>
<keyword evidence="9" id="KW-0406">Ion transport</keyword>
<evidence type="ECO:0000256" key="9">
    <source>
        <dbReference type="ARBA" id="ARBA00023065"/>
    </source>
</evidence>
<keyword evidence="4" id="KW-1134">Transmembrane beta strand</keyword>
<evidence type="ECO:0000259" key="15">
    <source>
        <dbReference type="Pfam" id="PF02563"/>
    </source>
</evidence>
<dbReference type="RefSeq" id="WP_164362190.1">
    <property type="nucleotide sequence ID" value="NZ_CP066776.1"/>
</dbReference>
<evidence type="ECO:0000256" key="1">
    <source>
        <dbReference type="ARBA" id="ARBA00004571"/>
    </source>
</evidence>
<evidence type="ECO:0000256" key="13">
    <source>
        <dbReference type="ARBA" id="ARBA00023237"/>
    </source>
</evidence>
<keyword evidence="14" id="KW-0449">Lipoprotein</keyword>
<dbReference type="InterPro" id="IPR054765">
    <property type="entry name" value="SLBB_dom"/>
</dbReference>
<evidence type="ECO:0000256" key="8">
    <source>
        <dbReference type="ARBA" id="ARBA00023047"/>
    </source>
</evidence>
<keyword evidence="5" id="KW-0762">Sugar transport</keyword>
<evidence type="ECO:0000256" key="7">
    <source>
        <dbReference type="ARBA" id="ARBA00022729"/>
    </source>
</evidence>
<evidence type="ECO:0000256" key="14">
    <source>
        <dbReference type="ARBA" id="ARBA00023288"/>
    </source>
</evidence>
<keyword evidence="6" id="KW-0812">Transmembrane</keyword>
<dbReference type="Proteomes" id="UP000475117">
    <property type="component" value="Chromosome"/>
</dbReference>
<dbReference type="GO" id="GO:0009279">
    <property type="term" value="C:cell outer membrane"/>
    <property type="evidence" value="ECO:0007669"/>
    <property type="project" value="UniProtKB-SubCell"/>
</dbReference>
<dbReference type="PANTHER" id="PTHR33619">
    <property type="entry name" value="POLYSACCHARIDE EXPORT PROTEIN GFCE-RELATED"/>
    <property type="match status" value="1"/>
</dbReference>
<dbReference type="Gene3D" id="3.10.560.10">
    <property type="entry name" value="Outer membrane lipoprotein wza domain like"/>
    <property type="match status" value="2"/>
</dbReference>
<keyword evidence="10" id="KW-0626">Porin</keyword>
<evidence type="ECO:0000256" key="11">
    <source>
        <dbReference type="ARBA" id="ARBA00023136"/>
    </source>
</evidence>
<keyword evidence="12" id="KW-0564">Palmitate</keyword>
<keyword evidence="7" id="KW-0732">Signal</keyword>
<sequence>MRNRFVRWCLGALAMCVGGLSSVAAAEEYFLQQNDVLRMTVFQEEDLTTEAMIGKSGEVSLPLIGTVKVLGKTTGQVEQEVKALYEKDYLASAKVNISVVGYAKKWLTVGGDVRRPGTVPYPEEGVMTLADAIAQGGGEAESGDITKIVVRSRDGAVKTYNLKTSGSVALKHGDTVTVPRSDFSALAVTVSGKVRSPRAVEFPKEGGMDILTAIAQAGGFTEIANEKVVTVKRREGDRFKTYEVNVKKIRSGDAKLFMLKAGDIVIVNESIF</sequence>
<dbReference type="GO" id="GO:0046930">
    <property type="term" value="C:pore complex"/>
    <property type="evidence" value="ECO:0007669"/>
    <property type="project" value="UniProtKB-KW"/>
</dbReference>
<feature type="domain" description="Polysaccharide export protein N-terminal" evidence="15">
    <location>
        <begin position="24"/>
        <end position="99"/>
    </location>
</feature>
<keyword evidence="13" id="KW-0998">Cell outer membrane</keyword>
<comment type="subcellular location">
    <subcellularLocation>
        <location evidence="1">Cell outer membrane</location>
        <topology evidence="1">Multi-pass membrane protein</topology>
    </subcellularLocation>
</comment>
<evidence type="ECO:0000256" key="10">
    <source>
        <dbReference type="ARBA" id="ARBA00023114"/>
    </source>
</evidence>
<keyword evidence="8" id="KW-0625">Polysaccharide transport</keyword>
<keyword evidence="11" id="KW-0472">Membrane</keyword>
<comment type="similarity">
    <text evidence="2">Belongs to the BexD/CtrA/VexA family.</text>
</comment>
<evidence type="ECO:0000259" key="16">
    <source>
        <dbReference type="Pfam" id="PF10531"/>
    </source>
</evidence>
<dbReference type="PANTHER" id="PTHR33619:SF3">
    <property type="entry name" value="POLYSACCHARIDE EXPORT PROTEIN GFCE-RELATED"/>
    <property type="match status" value="1"/>
</dbReference>
<dbReference type="GO" id="GO:0015288">
    <property type="term" value="F:porin activity"/>
    <property type="evidence" value="ECO:0007669"/>
    <property type="project" value="UniProtKB-KW"/>
</dbReference>
<evidence type="ECO:0000313" key="18">
    <source>
        <dbReference type="EMBL" id="QQL44319.1"/>
    </source>
</evidence>
<dbReference type="Pfam" id="PF02563">
    <property type="entry name" value="Poly_export"/>
    <property type="match status" value="1"/>
</dbReference>
<protein>
    <submittedName>
        <fullName evidence="18">SLBB domain-containing protein</fullName>
    </submittedName>
</protein>
<proteinExistence type="inferred from homology"/>
<dbReference type="GO" id="GO:0015159">
    <property type="term" value="F:polysaccharide transmembrane transporter activity"/>
    <property type="evidence" value="ECO:0007669"/>
    <property type="project" value="InterPro"/>
</dbReference>
<gene>
    <name evidence="18" type="ORF">G3M56_010530</name>
</gene>
<evidence type="ECO:0000313" key="19">
    <source>
        <dbReference type="Proteomes" id="UP000475117"/>
    </source>
</evidence>
<dbReference type="InterPro" id="IPR049712">
    <property type="entry name" value="Poly_export"/>
</dbReference>
<feature type="domain" description="SLBB" evidence="17">
    <location>
        <begin position="188"/>
        <end position="267"/>
    </location>
</feature>
<name>A0A6B3LAW2_9BACT</name>
<evidence type="ECO:0000259" key="17">
    <source>
        <dbReference type="Pfam" id="PF22461"/>
    </source>
</evidence>
<evidence type="ECO:0000256" key="4">
    <source>
        <dbReference type="ARBA" id="ARBA00022452"/>
    </source>
</evidence>
<dbReference type="Pfam" id="PF10531">
    <property type="entry name" value="SLBB"/>
    <property type="match status" value="1"/>
</dbReference>
<dbReference type="InterPro" id="IPR019554">
    <property type="entry name" value="Soluble_ligand-bd"/>
</dbReference>
<dbReference type="InterPro" id="IPR003715">
    <property type="entry name" value="Poly_export_N"/>
</dbReference>
<evidence type="ECO:0000256" key="6">
    <source>
        <dbReference type="ARBA" id="ARBA00022692"/>
    </source>
</evidence>
<dbReference type="EMBL" id="CP066776">
    <property type="protein sequence ID" value="QQL44319.1"/>
    <property type="molecule type" value="Genomic_DNA"/>
</dbReference>
<accession>A0A6B3LAW2</accession>
<keyword evidence="19" id="KW-1185">Reference proteome</keyword>
<dbReference type="AlphaFoldDB" id="A0A6B3LAW2"/>
<evidence type="ECO:0000256" key="12">
    <source>
        <dbReference type="ARBA" id="ARBA00023139"/>
    </source>
</evidence>
<evidence type="ECO:0000256" key="3">
    <source>
        <dbReference type="ARBA" id="ARBA00022448"/>
    </source>
</evidence>
<organism evidence="18 19">
    <name type="scientific">Sulfuriroseicoccus oceanibius</name>
    <dbReference type="NCBI Taxonomy" id="2707525"/>
    <lineage>
        <taxon>Bacteria</taxon>
        <taxon>Pseudomonadati</taxon>
        <taxon>Verrucomicrobiota</taxon>
        <taxon>Verrucomicrobiia</taxon>
        <taxon>Verrucomicrobiales</taxon>
        <taxon>Verrucomicrobiaceae</taxon>
        <taxon>Sulfuriroseicoccus</taxon>
    </lineage>
</organism>
<evidence type="ECO:0000256" key="5">
    <source>
        <dbReference type="ARBA" id="ARBA00022597"/>
    </source>
</evidence>